<name>A0A9X2YSU0_9MYCO</name>
<proteinExistence type="predicted"/>
<evidence type="ECO:0000313" key="1">
    <source>
        <dbReference type="EMBL" id="MCV7172032.1"/>
    </source>
</evidence>
<organism evidence="1 2">
    <name type="scientific">[Mycobacterium] manitobense</name>
    <dbReference type="NCBI Taxonomy" id="190147"/>
    <lineage>
        <taxon>Bacteria</taxon>
        <taxon>Bacillati</taxon>
        <taxon>Actinomycetota</taxon>
        <taxon>Actinomycetes</taxon>
        <taxon>Mycobacteriales</taxon>
        <taxon>Mycobacteriaceae</taxon>
        <taxon>Mycolicibacterium</taxon>
    </lineage>
</organism>
<dbReference type="EMBL" id="JACKSJ010000157">
    <property type="protein sequence ID" value="MCV7172032.1"/>
    <property type="molecule type" value="Genomic_DNA"/>
</dbReference>
<evidence type="ECO:0008006" key="3">
    <source>
        <dbReference type="Google" id="ProtNLM"/>
    </source>
</evidence>
<keyword evidence="2" id="KW-1185">Reference proteome</keyword>
<dbReference type="Proteomes" id="UP001140293">
    <property type="component" value="Unassembled WGS sequence"/>
</dbReference>
<reference evidence="1" key="1">
    <citation type="submission" date="2020-07" db="EMBL/GenBank/DDBJ databases">
        <authorList>
            <person name="Pettersson B.M.F."/>
            <person name="Behra P.R.K."/>
            <person name="Ramesh M."/>
            <person name="Das S."/>
            <person name="Dasgupta S."/>
            <person name="Kirsebom L.A."/>
        </authorList>
    </citation>
    <scope>NUCLEOTIDE SEQUENCE</scope>
    <source>
        <strain evidence="1">DSM 44615</strain>
    </source>
</reference>
<dbReference type="AlphaFoldDB" id="A0A9X2YSU0"/>
<dbReference type="RefSeq" id="WP_264014212.1">
    <property type="nucleotide sequence ID" value="NZ_JACKSJ010000157.1"/>
</dbReference>
<protein>
    <recommendedName>
        <fullName evidence="3">DUF385 domain-containing protein</fullName>
    </recommendedName>
</protein>
<sequence length="117" mass="12652">MARGMFNSPVVGVVNAGVTGLLNLPVVGRLVGRGLVVIRFVGRRSGATFETPVGYRRRGETILIGVVAPDKKNWWRNFLGGGAPITLLDFEGRDRTGHAVAHRDDRGEVSVTVTLDR</sequence>
<reference evidence="1" key="2">
    <citation type="journal article" date="2022" name="BMC Genomics">
        <title>Comparative genome analysis of mycobacteria focusing on tRNA and non-coding RNA.</title>
        <authorList>
            <person name="Behra P.R.K."/>
            <person name="Pettersson B.M.F."/>
            <person name="Ramesh M."/>
            <person name="Das S."/>
            <person name="Dasgupta S."/>
            <person name="Kirsebom L.A."/>
        </authorList>
    </citation>
    <scope>NUCLEOTIDE SEQUENCE</scope>
    <source>
        <strain evidence="1">DSM 44615</strain>
    </source>
</reference>
<accession>A0A9X2YSU0</accession>
<evidence type="ECO:0000313" key="2">
    <source>
        <dbReference type="Proteomes" id="UP001140293"/>
    </source>
</evidence>
<gene>
    <name evidence="1" type="ORF">H7I41_19125</name>
</gene>
<dbReference type="InterPro" id="IPR012349">
    <property type="entry name" value="Split_barrel_FMN-bd"/>
</dbReference>
<comment type="caution">
    <text evidence="1">The sequence shown here is derived from an EMBL/GenBank/DDBJ whole genome shotgun (WGS) entry which is preliminary data.</text>
</comment>
<dbReference type="Gene3D" id="2.30.110.10">
    <property type="entry name" value="Electron Transport, Fmn-binding Protein, Chain A"/>
    <property type="match status" value="1"/>
</dbReference>